<evidence type="ECO:0000256" key="2">
    <source>
        <dbReference type="ARBA" id="ARBA00009604"/>
    </source>
</evidence>
<feature type="active site" description="Proton acceptor" evidence="12 13">
    <location>
        <position position="344"/>
    </location>
</feature>
<evidence type="ECO:0000256" key="13">
    <source>
        <dbReference type="PIRSR" id="PIRSR001400-1"/>
    </source>
</evidence>
<feature type="binding site" evidence="14">
    <location>
        <position position="154"/>
    </location>
    <ligand>
        <name>substrate</name>
    </ligand>
</feature>
<evidence type="ECO:0000256" key="1">
    <source>
        <dbReference type="ARBA" id="ARBA00005031"/>
    </source>
</evidence>
<dbReference type="GO" id="GO:0009986">
    <property type="term" value="C:cell surface"/>
    <property type="evidence" value="ECO:0007669"/>
    <property type="project" value="UniProtKB-SubCell"/>
</dbReference>
<dbReference type="SFLD" id="SFLDF00002">
    <property type="entry name" value="enolase"/>
    <property type="match status" value="1"/>
</dbReference>
<keyword evidence="8 12" id="KW-0460">Magnesium</keyword>
<feature type="binding site" evidence="12">
    <location>
        <position position="395"/>
    </location>
    <ligand>
        <name>(2R)-2-phosphoglycerate</name>
        <dbReference type="ChEBI" id="CHEBI:58289"/>
    </ligand>
</feature>
<dbReference type="GO" id="GO:0000287">
    <property type="term" value="F:magnesium ion binding"/>
    <property type="evidence" value="ECO:0007669"/>
    <property type="project" value="UniProtKB-UniRule"/>
</dbReference>
<evidence type="ECO:0000256" key="6">
    <source>
        <dbReference type="ARBA" id="ARBA00022525"/>
    </source>
</evidence>
<evidence type="ECO:0000256" key="5">
    <source>
        <dbReference type="ARBA" id="ARBA00022490"/>
    </source>
</evidence>
<evidence type="ECO:0000256" key="15">
    <source>
        <dbReference type="PIRSR" id="PIRSR001400-3"/>
    </source>
</evidence>
<dbReference type="GO" id="GO:0005576">
    <property type="term" value="C:extracellular region"/>
    <property type="evidence" value="ECO:0007669"/>
    <property type="project" value="UniProtKB-SubCell"/>
</dbReference>
<dbReference type="GO" id="GO:0004634">
    <property type="term" value="F:phosphopyruvate hydratase activity"/>
    <property type="evidence" value="ECO:0007669"/>
    <property type="project" value="UniProtKB-UniRule"/>
</dbReference>
<dbReference type="RefSeq" id="WP_045029731.1">
    <property type="nucleotide sequence ID" value="NZ_JRHC01000002.1"/>
</dbReference>
<dbReference type="SFLD" id="SFLDS00001">
    <property type="entry name" value="Enolase"/>
    <property type="match status" value="1"/>
</dbReference>
<dbReference type="GO" id="GO:0006096">
    <property type="term" value="P:glycolytic process"/>
    <property type="evidence" value="ECO:0007669"/>
    <property type="project" value="UniProtKB-UniRule"/>
</dbReference>
<comment type="catalytic activity">
    <reaction evidence="12">
        <text>(2R)-2-phosphoglycerate = phosphoenolpyruvate + H2O</text>
        <dbReference type="Rhea" id="RHEA:10164"/>
        <dbReference type="ChEBI" id="CHEBI:15377"/>
        <dbReference type="ChEBI" id="CHEBI:58289"/>
        <dbReference type="ChEBI" id="CHEBI:58702"/>
        <dbReference type="EC" id="4.2.1.11"/>
    </reaction>
</comment>
<keyword evidence="10 12" id="KW-0456">Lyase</keyword>
<comment type="cofactor">
    <cofactor evidence="15">
        <name>Mg(2+)</name>
        <dbReference type="ChEBI" id="CHEBI:18420"/>
    </cofactor>
    <text evidence="15">Mg(2+) is required for catalysis and for stabilizing the dimer.</text>
</comment>
<comment type="caution">
    <text evidence="18">The sequence shown here is derived from an EMBL/GenBank/DDBJ whole genome shotgun (WGS) entry which is preliminary data.</text>
</comment>
<dbReference type="InterPro" id="IPR020811">
    <property type="entry name" value="Enolase_N"/>
</dbReference>
<feature type="binding site" evidence="12 15">
    <location>
        <position position="292"/>
    </location>
    <ligand>
        <name>Mg(2+)</name>
        <dbReference type="ChEBI" id="CHEBI:18420"/>
    </ligand>
</feature>
<comment type="function">
    <text evidence="11 12">Catalyzes the reversible conversion of 2-phosphoglycerate (2-PG) into phosphoenolpyruvate (PEP). It is essential for the degradation of carbohydrates via glycolysis.</text>
</comment>
<dbReference type="SUPFAM" id="SSF54826">
    <property type="entry name" value="Enolase N-terminal domain-like"/>
    <property type="match status" value="1"/>
</dbReference>
<dbReference type="STRING" id="1544798.LH29_11890"/>
<dbReference type="PIRSF" id="PIRSF001400">
    <property type="entry name" value="Enolase"/>
    <property type="match status" value="1"/>
</dbReference>
<evidence type="ECO:0000256" key="7">
    <source>
        <dbReference type="ARBA" id="ARBA00022723"/>
    </source>
</evidence>
<dbReference type="PATRIC" id="fig|1544798.3.peg.2533"/>
<name>A0A0D8J9W5_9BACT</name>
<keyword evidence="7 12" id="KW-0479">Metal-binding</keyword>
<dbReference type="EMBL" id="JRHC01000002">
    <property type="protein sequence ID" value="KJF43775.1"/>
    <property type="molecule type" value="Genomic_DNA"/>
</dbReference>
<dbReference type="Proteomes" id="UP000032544">
    <property type="component" value="Unassembled WGS sequence"/>
</dbReference>
<evidence type="ECO:0000313" key="18">
    <source>
        <dbReference type="EMBL" id="KJF43775.1"/>
    </source>
</evidence>
<accession>A0A0D8J9W5</accession>
<feature type="binding site" evidence="12">
    <location>
        <position position="374"/>
    </location>
    <ligand>
        <name>(2R)-2-phosphoglycerate</name>
        <dbReference type="ChEBI" id="CHEBI:58289"/>
    </ligand>
</feature>
<evidence type="ECO:0000259" key="16">
    <source>
        <dbReference type="SMART" id="SM01192"/>
    </source>
</evidence>
<comment type="similarity">
    <text evidence="2 12">Belongs to the enolase family.</text>
</comment>
<dbReference type="SFLD" id="SFLDG00178">
    <property type="entry name" value="enolase"/>
    <property type="match status" value="1"/>
</dbReference>
<dbReference type="InterPro" id="IPR020810">
    <property type="entry name" value="Enolase_C"/>
</dbReference>
<feature type="binding site" evidence="12 15">
    <location>
        <position position="246"/>
    </location>
    <ligand>
        <name>Mg(2+)</name>
        <dbReference type="ChEBI" id="CHEBI:18420"/>
    </ligand>
</feature>
<evidence type="ECO:0000256" key="8">
    <source>
        <dbReference type="ARBA" id="ARBA00022842"/>
    </source>
</evidence>
<dbReference type="HAMAP" id="MF_00318">
    <property type="entry name" value="Enolase"/>
    <property type="match status" value="1"/>
</dbReference>
<dbReference type="InterPro" id="IPR029017">
    <property type="entry name" value="Enolase-like_N"/>
</dbReference>
<dbReference type="FunFam" id="3.30.390.10:FF:000001">
    <property type="entry name" value="Enolase"/>
    <property type="match status" value="1"/>
</dbReference>
<evidence type="ECO:0000256" key="3">
    <source>
        <dbReference type="ARBA" id="ARBA00012058"/>
    </source>
</evidence>
<gene>
    <name evidence="12 18" type="primary">eno</name>
    <name evidence="18" type="ORF">LH29_11890</name>
</gene>
<dbReference type="PANTHER" id="PTHR11902">
    <property type="entry name" value="ENOLASE"/>
    <property type="match status" value="1"/>
</dbReference>
<feature type="domain" description="Enolase C-terminal TIM barrel" evidence="16">
    <location>
        <begin position="138"/>
        <end position="432"/>
    </location>
</feature>
<feature type="binding site" evidence="12">
    <location>
        <position position="373"/>
    </location>
    <ligand>
        <name>(2R)-2-phosphoglycerate</name>
        <dbReference type="ChEBI" id="CHEBI:58289"/>
    </ligand>
</feature>
<feature type="binding site" evidence="12 15">
    <location>
        <position position="319"/>
    </location>
    <ligand>
        <name>Mg(2+)</name>
        <dbReference type="ChEBI" id="CHEBI:18420"/>
    </ligand>
</feature>
<dbReference type="PROSITE" id="PS00164">
    <property type="entry name" value="ENOLASE"/>
    <property type="match status" value="1"/>
</dbReference>
<dbReference type="GO" id="GO:0000015">
    <property type="term" value="C:phosphopyruvate hydratase complex"/>
    <property type="evidence" value="ECO:0007669"/>
    <property type="project" value="InterPro"/>
</dbReference>
<evidence type="ECO:0000256" key="12">
    <source>
        <dbReference type="HAMAP-Rule" id="MF_00318"/>
    </source>
</evidence>
<dbReference type="FunFam" id="3.20.20.120:FF:000001">
    <property type="entry name" value="Enolase"/>
    <property type="match status" value="1"/>
</dbReference>
<feature type="binding site" evidence="12">
    <location>
        <position position="344"/>
    </location>
    <ligand>
        <name>(2R)-2-phosphoglycerate</name>
        <dbReference type="ChEBI" id="CHEBI:58289"/>
    </ligand>
</feature>
<protein>
    <recommendedName>
        <fullName evidence="4 12">Enolase</fullName>
        <ecNumber evidence="3 12">4.2.1.11</ecNumber>
    </recommendedName>
    <alternativeName>
        <fullName evidence="12">2-phospho-D-glycerate hydro-lyase</fullName>
    </alternativeName>
    <alternativeName>
        <fullName evidence="12">2-phosphoglycerate dehydratase</fullName>
    </alternativeName>
</protein>
<dbReference type="Gene3D" id="3.20.20.120">
    <property type="entry name" value="Enolase-like C-terminal domain"/>
    <property type="match status" value="1"/>
</dbReference>
<dbReference type="OrthoDB" id="9804716at2"/>
<dbReference type="InterPro" id="IPR020809">
    <property type="entry name" value="Enolase_CS"/>
</dbReference>
<feature type="domain" description="Enolase N-terminal" evidence="17">
    <location>
        <begin position="3"/>
        <end position="133"/>
    </location>
</feature>
<feature type="binding site" evidence="12">
    <location>
        <position position="162"/>
    </location>
    <ligand>
        <name>(2R)-2-phosphoglycerate</name>
        <dbReference type="ChEBI" id="CHEBI:58289"/>
    </ligand>
</feature>
<evidence type="ECO:0000256" key="14">
    <source>
        <dbReference type="PIRSR" id="PIRSR001400-2"/>
    </source>
</evidence>
<dbReference type="Gene3D" id="3.30.390.10">
    <property type="entry name" value="Enolase-like, N-terminal domain"/>
    <property type="match status" value="1"/>
</dbReference>
<keyword evidence="6 12" id="KW-0964">Secreted</keyword>
<evidence type="ECO:0000313" key="19">
    <source>
        <dbReference type="Proteomes" id="UP000032544"/>
    </source>
</evidence>
<keyword evidence="5 12" id="KW-0963">Cytoplasm</keyword>
<reference evidence="18 19" key="1">
    <citation type="submission" date="2014-09" db="EMBL/GenBank/DDBJ databases">
        <title>Draft Genome Sequence of Draconibacterium sp. JN14CK-3.</title>
        <authorList>
            <person name="Dong C."/>
            <person name="Lai Q."/>
            <person name="Shao Z."/>
        </authorList>
    </citation>
    <scope>NUCLEOTIDE SEQUENCE [LARGE SCALE GENOMIC DNA]</scope>
    <source>
        <strain evidence="18 19">JN14CK-3</strain>
    </source>
</reference>
<feature type="binding site" evidence="14">
    <location>
        <position position="292"/>
    </location>
    <ligand>
        <name>substrate</name>
    </ligand>
</feature>
<feature type="binding site" evidence="14">
    <location>
        <position position="319"/>
    </location>
    <ligand>
        <name>substrate</name>
    </ligand>
</feature>
<dbReference type="CDD" id="cd03313">
    <property type="entry name" value="enolase"/>
    <property type="match status" value="1"/>
</dbReference>
<dbReference type="InterPro" id="IPR036849">
    <property type="entry name" value="Enolase-like_C_sf"/>
</dbReference>
<dbReference type="PANTHER" id="PTHR11902:SF1">
    <property type="entry name" value="ENOLASE"/>
    <property type="match status" value="1"/>
</dbReference>
<comment type="cofactor">
    <cofactor evidence="12">
        <name>Mg(2+)</name>
        <dbReference type="ChEBI" id="CHEBI:18420"/>
    </cofactor>
    <text evidence="12">Binds a second Mg(2+) ion via substrate during catalysis.</text>
</comment>
<keyword evidence="9 12" id="KW-0324">Glycolysis</keyword>
<evidence type="ECO:0000256" key="9">
    <source>
        <dbReference type="ARBA" id="ARBA00023152"/>
    </source>
</evidence>
<comment type="pathway">
    <text evidence="1 12">Carbohydrate degradation; glycolysis; pyruvate from D-glyceraldehyde 3-phosphate: step 4/5.</text>
</comment>
<dbReference type="EC" id="4.2.1.11" evidence="3 12"/>
<dbReference type="SMART" id="SM01192">
    <property type="entry name" value="Enolase_C"/>
    <property type="match status" value="1"/>
</dbReference>
<dbReference type="AlphaFoldDB" id="A0A0D8J9W5"/>
<dbReference type="NCBIfam" id="TIGR01060">
    <property type="entry name" value="eno"/>
    <property type="match status" value="1"/>
</dbReference>
<organism evidence="18 19">
    <name type="scientific">Draconibacterium sediminis</name>
    <dbReference type="NCBI Taxonomy" id="1544798"/>
    <lineage>
        <taxon>Bacteria</taxon>
        <taxon>Pseudomonadati</taxon>
        <taxon>Bacteroidota</taxon>
        <taxon>Bacteroidia</taxon>
        <taxon>Marinilabiliales</taxon>
        <taxon>Prolixibacteraceae</taxon>
        <taxon>Draconibacterium</taxon>
    </lineage>
</organism>
<evidence type="ECO:0000259" key="17">
    <source>
        <dbReference type="SMART" id="SM01193"/>
    </source>
</evidence>
<dbReference type="PRINTS" id="PR00148">
    <property type="entry name" value="ENOLASE"/>
</dbReference>
<dbReference type="Pfam" id="PF00113">
    <property type="entry name" value="Enolase_C"/>
    <property type="match status" value="1"/>
</dbReference>
<feature type="binding site" evidence="14">
    <location>
        <position position="395"/>
    </location>
    <ligand>
        <name>substrate</name>
    </ligand>
</feature>
<evidence type="ECO:0000256" key="4">
    <source>
        <dbReference type="ARBA" id="ARBA00017068"/>
    </source>
</evidence>
<evidence type="ECO:0000256" key="10">
    <source>
        <dbReference type="ARBA" id="ARBA00023239"/>
    </source>
</evidence>
<dbReference type="UniPathway" id="UPA00109">
    <property type="reaction ID" value="UER00187"/>
</dbReference>
<keyword evidence="19" id="KW-1185">Reference proteome</keyword>
<evidence type="ECO:0000256" key="11">
    <source>
        <dbReference type="ARBA" id="ARBA00045763"/>
    </source>
</evidence>
<proteinExistence type="inferred from homology"/>
<dbReference type="InterPro" id="IPR000941">
    <property type="entry name" value="Enolase"/>
</dbReference>
<comment type="subcellular location">
    <subcellularLocation>
        <location evidence="12">Cytoplasm</location>
    </subcellularLocation>
    <subcellularLocation>
        <location evidence="12">Secreted</location>
    </subcellularLocation>
    <subcellularLocation>
        <location evidence="12">Cell surface</location>
    </subcellularLocation>
    <text evidence="12">Fractions of enolase are present in both the cytoplasm and on the cell surface.</text>
</comment>
<dbReference type="SMART" id="SM01193">
    <property type="entry name" value="Enolase_N"/>
    <property type="match status" value="1"/>
</dbReference>
<dbReference type="Pfam" id="PF03952">
    <property type="entry name" value="Enolase_N"/>
    <property type="match status" value="1"/>
</dbReference>
<feature type="binding site" evidence="14">
    <location>
        <position position="163"/>
    </location>
    <ligand>
        <name>substrate</name>
    </ligand>
</feature>
<feature type="binding site" evidence="14">
    <location>
        <begin position="371"/>
        <end position="374"/>
    </location>
    <ligand>
        <name>substrate</name>
    </ligand>
</feature>
<dbReference type="SUPFAM" id="SSF51604">
    <property type="entry name" value="Enolase C-terminal domain-like"/>
    <property type="match status" value="1"/>
</dbReference>
<feature type="active site" description="Proton donor" evidence="12 13">
    <location>
        <position position="204"/>
    </location>
</feature>
<sequence>MLISDVKAREIIDSRGNPTVEVDVILESGAFGRAAVPSGASTGENEALELRDGDKSRYLGKGCLKAVANVNDVIAKEIIGMDATDQVAIDSKLLELDGTKTKSNLGANAMLGVSLAVAKAAAEYSELPLYKYIGGTNAKTLPVPMMNIINGGSHSDATIAFQEFMIRPIGAPTFREGLRMGAEVFHALKKVLAAKNLSTAVGDEGGFAPMLGGTEEAIESILTAIKNAGYKPGRAEDGGDVSIAMDCASSEFYKNGVYDYSIFEPNGVKRTSDEQAAYLAELISKYPIDSIEDGMDEGDWDGWVKLNAAIGDKCQLVGDDLFVTNVEYLQKGIELGAANSILIKVNQIGTLTETLDAIEMAHRAGYTSVTSHRSGETEDSTIADIAVATNSGQIKTGSMSRSDRMAKYNQLLRIEEELGASAIYGYKKIYKK</sequence>